<organism evidence="1 2">
    <name type="scientific">Macroventuria anomochaeta</name>
    <dbReference type="NCBI Taxonomy" id="301207"/>
    <lineage>
        <taxon>Eukaryota</taxon>
        <taxon>Fungi</taxon>
        <taxon>Dikarya</taxon>
        <taxon>Ascomycota</taxon>
        <taxon>Pezizomycotina</taxon>
        <taxon>Dothideomycetes</taxon>
        <taxon>Pleosporomycetidae</taxon>
        <taxon>Pleosporales</taxon>
        <taxon>Pleosporineae</taxon>
        <taxon>Didymellaceae</taxon>
        <taxon>Macroventuria</taxon>
    </lineage>
</organism>
<gene>
    <name evidence="1" type="ORF">BU25DRAFT_387390</name>
</gene>
<reference evidence="1" key="1">
    <citation type="journal article" date="2020" name="Stud. Mycol.">
        <title>101 Dothideomycetes genomes: a test case for predicting lifestyles and emergence of pathogens.</title>
        <authorList>
            <person name="Haridas S."/>
            <person name="Albert R."/>
            <person name="Binder M."/>
            <person name="Bloem J."/>
            <person name="Labutti K."/>
            <person name="Salamov A."/>
            <person name="Andreopoulos B."/>
            <person name="Baker S."/>
            <person name="Barry K."/>
            <person name="Bills G."/>
            <person name="Bluhm B."/>
            <person name="Cannon C."/>
            <person name="Castanera R."/>
            <person name="Culley D."/>
            <person name="Daum C."/>
            <person name="Ezra D."/>
            <person name="Gonzalez J."/>
            <person name="Henrissat B."/>
            <person name="Kuo A."/>
            <person name="Liang C."/>
            <person name="Lipzen A."/>
            <person name="Lutzoni F."/>
            <person name="Magnuson J."/>
            <person name="Mondo S."/>
            <person name="Nolan M."/>
            <person name="Ohm R."/>
            <person name="Pangilinan J."/>
            <person name="Park H.-J."/>
            <person name="Ramirez L."/>
            <person name="Alfaro M."/>
            <person name="Sun H."/>
            <person name="Tritt A."/>
            <person name="Yoshinaga Y."/>
            <person name="Zwiers L.-H."/>
            <person name="Turgeon B."/>
            <person name="Goodwin S."/>
            <person name="Spatafora J."/>
            <person name="Crous P."/>
            <person name="Grigoriev I."/>
        </authorList>
    </citation>
    <scope>NUCLEOTIDE SEQUENCE</scope>
    <source>
        <strain evidence="1">CBS 525.71</strain>
    </source>
</reference>
<comment type="caution">
    <text evidence="1">The sequence shown here is derived from an EMBL/GenBank/DDBJ whole genome shotgun (WGS) entry which is preliminary data.</text>
</comment>
<dbReference type="Proteomes" id="UP000799754">
    <property type="component" value="Unassembled WGS sequence"/>
</dbReference>
<proteinExistence type="predicted"/>
<name>A0ACB6S8H5_9PLEO</name>
<accession>A0ACB6S8H5</accession>
<dbReference type="EMBL" id="MU006707">
    <property type="protein sequence ID" value="KAF2630302.1"/>
    <property type="molecule type" value="Genomic_DNA"/>
</dbReference>
<keyword evidence="2" id="KW-1185">Reference proteome</keyword>
<protein>
    <submittedName>
        <fullName evidence="1">Kinase-like protein</fullName>
    </submittedName>
</protein>
<evidence type="ECO:0000313" key="1">
    <source>
        <dbReference type="EMBL" id="KAF2630302.1"/>
    </source>
</evidence>
<sequence length="1622" mass="182572">MAPHRTPRNKKQQNVFSPNGSNGTAPTGQTQETLSMRPLLVSQPSETYEAAQEDEREVLKAIFMDDYEESEPKKAWGKSTDREIRLKLKSFSNEAILVVLSANLTATYPKTLPALSLEGTAKLRKRTQERLQHILKTKPAELTGEVMLHEIATEIQDALEDEVAVRETDGTFENLGAERAVQEAAAVELAKQQEADLQKKRDEAKAEEERMLQQMVSDEMRRKDLMAKRKSNRTSVITPTSYFQTANSANYVSFDRVISLQLDDAIVECSAVEGMLPFRKGPVTEELLVKPVGNTANVTLVLKRICIGAKDAAAMPQLKRAIMEFEAEMEEIKRLRQSAVLSVFDFKIEHLPESGWEINILMEHANKGSVGEKIEDDGQVPVSKVRSWTIELLEALDFLHRNGIVHKRVFPHNILLTKSSDGNVSVKLADAAFQESLHNLRDLYRGERAFTSSWSAFWVPAELGQDAKRTRKTDIWDLGVVFLQMLFGLDVRHKYNSPKDLSDALGCSEPLQEMMRKFFKPDPRKRPSAFDLIPCEFLRNDVPVYERPPTPMRSRHSSSSLGHYRLRRESSAGVGPSYSRYAEDWVEQGRLGKGGYGEVVKARNKVDGRIYAIKKIKQKSASALTEVLSEVMLLSRLNHPCVVRYYTAWPEEDVGGSSDVSDDDSAFVSDDSESDSNISPGETHSVTYSRSTGLDFISSNGYKIEFGSEVGSDEDDDGAVVFGSDSEDGTGTASAGPRSPMVRRRTASGTFASRLTRSILYIQMEFCEKQTLRDLIRRGLYEDPEEYWRLFRQILEGLAHIHGHGIIHRDLKPDNIFIDMAKVPKIGDFGLATSGQYQKPDSKISNGNQDGGGDMTRSVGTALYVAPELSSTVAGNYNDKVDMYSMGIIFFEMCYPLGTAMERDKEIRVLRERKHALPSEFETPQKSLQGSIIMSLISHRPSERPSCTELLRTGKVPVQIEDEAVKEALKALSDRNSPHYAKMMNALFSQKPDTQAKDYTWDMGVTAQTIKTNDVLLQNLVKDRLAMVFRSHGAVEVQRQLLLPWSDHYADNNVVKLFDPSGTLVQLPYDFTLPHARSIGRGAPFLEKTFTIGQVYRDTYTGGAPISSGEADFDILSYDTLDLALKEAQVLKVVDEIIDEFPSLRSTQMCFHVNHSNLLEIVMDFCRISVPQRPAVKAVLSKLNIGKNNWQTIRNDLRSSDIGISSTSLDDLARFDWRDTPEKAFSKLRRIFEGTKYHDRTHAIFAHLSSVVNYMKLWNVKRKVYLSALSSFNEKFYSGGILFQCLFDTKQRLVLAAGGRYDKLIEEYRPRGPGHNQTGTGYHAVGVNLGWDRLVNSMTRYLKKPEKSAFLKKHVEEDTPAVSWMPRRCDCLVASFDPTVLRSSGVKMVSDLIAHGYTAELSVDAHNIEDILRHYRDDRHSWVIIIKHGVAPDKPDLKVKSISKKEDTDLRSADLLNYLRNELRDRESREGSAAQRLTKAAPTPSSSSSTSTRANVDVLISHHRSKKSNKWSIVEAAQSRSHELLDSFQDAPIAAIETKEEVMNSIRETRLSDPDTWRQAIQKLPIVERKYLQELHDLLLGYRAKWREVKGEEGGKGSGVGDGKAFVYNFRTGGCLLYDLDN</sequence>
<evidence type="ECO:0000313" key="2">
    <source>
        <dbReference type="Proteomes" id="UP000799754"/>
    </source>
</evidence>